<name>A0AAV7NHA0_PLEWA</name>
<evidence type="ECO:0000313" key="5">
    <source>
        <dbReference type="Proteomes" id="UP001066276"/>
    </source>
</evidence>
<feature type="compositionally biased region" description="Polar residues" evidence="2">
    <location>
        <begin position="538"/>
        <end position="547"/>
    </location>
</feature>
<dbReference type="PANTHER" id="PTHR14715">
    <property type="entry name" value="FAM124 DOMAIN-CONTAINING PROTEIN-RELATED"/>
    <property type="match status" value="1"/>
</dbReference>
<comment type="caution">
    <text evidence="4">The sequence shown here is derived from an EMBL/GenBank/DDBJ whole genome shotgun (WGS) entry which is preliminary data.</text>
</comment>
<proteinExistence type="inferred from homology"/>
<dbReference type="AlphaFoldDB" id="A0AAV7NHA0"/>
<evidence type="ECO:0000259" key="3">
    <source>
        <dbReference type="Pfam" id="PF15067"/>
    </source>
</evidence>
<comment type="similarity">
    <text evidence="1">Belongs to the FAM124 family.</text>
</comment>
<feature type="region of interest" description="Disordered" evidence="2">
    <location>
        <begin position="1"/>
        <end position="33"/>
    </location>
</feature>
<protein>
    <recommendedName>
        <fullName evidence="3">FAM124 domain-containing protein</fullName>
    </recommendedName>
</protein>
<gene>
    <name evidence="4" type="ORF">NDU88_002740</name>
</gene>
<sequence length="555" mass="62656">MEQKTAAEQDDCVDSGAETGGSDYSRMSTTSSELSVEDVQDPFLVSIHIITDPGESRTLQEAIDKLLAWIHPDLQLFRVSERRISRKRRKPCKGSALQPALAVILFLQEEYGEEQILQLHDAFQRPPWQFHHTERVHGHFLPYMPCNQDFFTLANGTSLWAIRQVHYGKEIVRFTIYCSHENFADILKLYELILKRPVWQKKNDFCVFPVYSNMDIDIQFSLKRLPKGQTPTPMESSVLEFRVKDFGQLIPLLPNPCSPISEGRWQTEDHDGNKILLQQVHRSFRKPTKHNKWHTYTSRKCSTMPTASLLPRGYRTATDQAKLHRNRVTSQYFGTSQQDLIDSDPGDFSRRSSNASIASWSFQRSKSLFCLPTMSTFPSCESFSLSEPYPFLTSGTPRQKERGPSWRCSPRLNVDDLDGAQETDVDTGMKLSCSDLSIVSAYSTLNGFCGDLEASLPSETQSTGSSKRAIREGIRLPSKNNPLEPSCGSLPSPSEWPPSSLKPPSVSDLASVLPFKLSPRATTYSSQGGSQSTERTKQLSQPLSSPTCEEEEFYI</sequence>
<dbReference type="InterPro" id="IPR029380">
    <property type="entry name" value="FAM124"/>
</dbReference>
<accession>A0AAV7NHA0</accession>
<feature type="compositionally biased region" description="Low complexity" evidence="2">
    <location>
        <begin position="489"/>
        <end position="505"/>
    </location>
</feature>
<evidence type="ECO:0000256" key="2">
    <source>
        <dbReference type="SAM" id="MobiDB-lite"/>
    </source>
</evidence>
<keyword evidence="5" id="KW-1185">Reference proteome</keyword>
<dbReference type="InterPro" id="IPR046365">
    <property type="entry name" value="FAM124_dom"/>
</dbReference>
<dbReference type="EMBL" id="JANPWB010000012">
    <property type="protein sequence ID" value="KAJ1114504.1"/>
    <property type="molecule type" value="Genomic_DNA"/>
</dbReference>
<evidence type="ECO:0000313" key="4">
    <source>
        <dbReference type="EMBL" id="KAJ1114504.1"/>
    </source>
</evidence>
<feature type="domain" description="FAM124" evidence="3">
    <location>
        <begin position="45"/>
        <end position="278"/>
    </location>
</feature>
<feature type="compositionally biased region" description="Polar residues" evidence="2">
    <location>
        <begin position="457"/>
        <end position="466"/>
    </location>
</feature>
<feature type="region of interest" description="Disordered" evidence="2">
    <location>
        <begin position="394"/>
        <end position="420"/>
    </location>
</feature>
<feature type="region of interest" description="Disordered" evidence="2">
    <location>
        <begin position="456"/>
        <end position="507"/>
    </location>
</feature>
<dbReference type="Proteomes" id="UP001066276">
    <property type="component" value="Chromosome 8"/>
</dbReference>
<dbReference type="PANTHER" id="PTHR14715:SF4">
    <property type="entry name" value="PROTEIN FAM124A"/>
    <property type="match status" value="1"/>
</dbReference>
<dbReference type="Pfam" id="PF15067">
    <property type="entry name" value="FAM124"/>
    <property type="match status" value="1"/>
</dbReference>
<feature type="region of interest" description="Disordered" evidence="2">
    <location>
        <begin position="520"/>
        <end position="555"/>
    </location>
</feature>
<evidence type="ECO:0000256" key="1">
    <source>
        <dbReference type="ARBA" id="ARBA00006440"/>
    </source>
</evidence>
<reference evidence="4" key="1">
    <citation type="journal article" date="2022" name="bioRxiv">
        <title>Sequencing and chromosome-scale assembly of the giantPleurodeles waltlgenome.</title>
        <authorList>
            <person name="Brown T."/>
            <person name="Elewa A."/>
            <person name="Iarovenko S."/>
            <person name="Subramanian E."/>
            <person name="Araus A.J."/>
            <person name="Petzold A."/>
            <person name="Susuki M."/>
            <person name="Suzuki K.-i.T."/>
            <person name="Hayashi T."/>
            <person name="Toyoda A."/>
            <person name="Oliveira C."/>
            <person name="Osipova E."/>
            <person name="Leigh N.D."/>
            <person name="Simon A."/>
            <person name="Yun M.H."/>
        </authorList>
    </citation>
    <scope>NUCLEOTIDE SEQUENCE</scope>
    <source>
        <strain evidence="4">20211129_DDA</strain>
        <tissue evidence="4">Liver</tissue>
    </source>
</reference>
<organism evidence="4 5">
    <name type="scientific">Pleurodeles waltl</name>
    <name type="common">Iberian ribbed newt</name>
    <dbReference type="NCBI Taxonomy" id="8319"/>
    <lineage>
        <taxon>Eukaryota</taxon>
        <taxon>Metazoa</taxon>
        <taxon>Chordata</taxon>
        <taxon>Craniata</taxon>
        <taxon>Vertebrata</taxon>
        <taxon>Euteleostomi</taxon>
        <taxon>Amphibia</taxon>
        <taxon>Batrachia</taxon>
        <taxon>Caudata</taxon>
        <taxon>Salamandroidea</taxon>
        <taxon>Salamandridae</taxon>
        <taxon>Pleurodelinae</taxon>
        <taxon>Pleurodeles</taxon>
    </lineage>
</organism>